<reference evidence="5 6" key="1">
    <citation type="submission" date="2022-01" db="EMBL/GenBank/DDBJ databases">
        <authorList>
            <person name="Xiong W."/>
            <person name="Schranz E."/>
        </authorList>
    </citation>
    <scope>NUCLEOTIDE SEQUENCE [LARGE SCALE GENOMIC DNA]</scope>
</reference>
<dbReference type="AlphaFoldDB" id="A0AAU9LF28"/>
<accession>A0AAU9LF28</accession>
<keyword evidence="2" id="KW-0341">Growth regulation</keyword>
<keyword evidence="6" id="KW-1185">Reference proteome</keyword>
<dbReference type="Proteomes" id="UP001157418">
    <property type="component" value="Unassembled WGS sequence"/>
</dbReference>
<feature type="compositionally biased region" description="Basic residues" evidence="4">
    <location>
        <begin position="178"/>
        <end position="194"/>
    </location>
</feature>
<dbReference type="EMBL" id="CAKMRJ010000001">
    <property type="protein sequence ID" value="CAH1413065.1"/>
    <property type="molecule type" value="Genomic_DNA"/>
</dbReference>
<comment type="caution">
    <text evidence="5">The sequence shown here is derived from an EMBL/GenBank/DDBJ whole genome shotgun (WGS) entry which is preliminary data.</text>
</comment>
<evidence type="ECO:0000313" key="6">
    <source>
        <dbReference type="Proteomes" id="UP001157418"/>
    </source>
</evidence>
<gene>
    <name evidence="5" type="ORF">LVIROSA_LOCUS1042</name>
</gene>
<feature type="region of interest" description="Disordered" evidence="4">
    <location>
        <begin position="85"/>
        <end position="113"/>
    </location>
</feature>
<evidence type="ECO:0000313" key="5">
    <source>
        <dbReference type="EMBL" id="CAH1413065.1"/>
    </source>
</evidence>
<dbReference type="InterPro" id="IPR007930">
    <property type="entry name" value="DUF724"/>
</dbReference>
<keyword evidence="1" id="KW-0813">Transport</keyword>
<feature type="coiled-coil region" evidence="3">
    <location>
        <begin position="397"/>
        <end position="480"/>
    </location>
</feature>
<sequence length="491" mass="55038">MMKRTKVTNGGIGSNDNKHLKSCSNKLNTGITFDDQTLSDVGPSKELNNLIVGETELLSRGKRMLIKREKNIGFSKSPVPVMITSSRKKGRSPDDSGVVKSFLPKGGEGDSMKIKTPKSVEKVVHVSEELHPPPITCVMGLQCKVVTTMLQTKNVNVKSPTMIPPNEGKEADGGSGTLKRKRGRPFKSKLKKPKTPLAVTVIHENGDALPLTKTPIEKVPNTTIKKYKSVKGKRGKRRKIKSINMVSPHSLEDSSSKLKQKQKEKLGLGLGLGLELTILDEDQPLSMWFEGKQRNGGEKLPFEKRSTTLWETLEAMEIFQKIPQNPHFRPLEKEKECTREGHAISKMVSYVRIMESISQQLTLEDRRSVFEESLEALLDLESHGFDVKVGKERVSGLLRIKEKQELLEQESKKVKKQMEVERVEGVRIDKEIELVDQQVVVLLERRAQVLKRKVKKDAEVESLEAQIEEIHRGISEVRCKFDGLAASSLCG</sequence>
<dbReference type="Pfam" id="PF05266">
    <property type="entry name" value="DUF724"/>
    <property type="match status" value="1"/>
</dbReference>
<feature type="region of interest" description="Disordered" evidence="4">
    <location>
        <begin position="158"/>
        <end position="194"/>
    </location>
</feature>
<evidence type="ECO:0000256" key="1">
    <source>
        <dbReference type="ARBA" id="ARBA00022448"/>
    </source>
</evidence>
<proteinExistence type="predicted"/>
<evidence type="ECO:0000256" key="3">
    <source>
        <dbReference type="SAM" id="Coils"/>
    </source>
</evidence>
<name>A0AAU9LF28_9ASTR</name>
<evidence type="ECO:0000256" key="2">
    <source>
        <dbReference type="ARBA" id="ARBA00022604"/>
    </source>
</evidence>
<protein>
    <submittedName>
        <fullName evidence="5">Uncharacterized protein</fullName>
    </submittedName>
</protein>
<keyword evidence="3" id="KW-0175">Coiled coil</keyword>
<organism evidence="5 6">
    <name type="scientific">Lactuca virosa</name>
    <dbReference type="NCBI Taxonomy" id="75947"/>
    <lineage>
        <taxon>Eukaryota</taxon>
        <taxon>Viridiplantae</taxon>
        <taxon>Streptophyta</taxon>
        <taxon>Embryophyta</taxon>
        <taxon>Tracheophyta</taxon>
        <taxon>Spermatophyta</taxon>
        <taxon>Magnoliopsida</taxon>
        <taxon>eudicotyledons</taxon>
        <taxon>Gunneridae</taxon>
        <taxon>Pentapetalae</taxon>
        <taxon>asterids</taxon>
        <taxon>campanulids</taxon>
        <taxon>Asterales</taxon>
        <taxon>Asteraceae</taxon>
        <taxon>Cichorioideae</taxon>
        <taxon>Cichorieae</taxon>
        <taxon>Lactucinae</taxon>
        <taxon>Lactuca</taxon>
    </lineage>
</organism>
<evidence type="ECO:0000256" key="4">
    <source>
        <dbReference type="SAM" id="MobiDB-lite"/>
    </source>
</evidence>